<dbReference type="EMBL" id="FWYC01000025">
    <property type="protein sequence ID" value="SMD25241.1"/>
    <property type="molecule type" value="Genomic_DNA"/>
</dbReference>
<dbReference type="eggNOG" id="ENOG5031XRH">
    <property type="taxonomic scope" value="Bacteria"/>
</dbReference>
<keyword evidence="1" id="KW-0472">Membrane</keyword>
<dbReference type="Proteomes" id="UP000192840">
    <property type="component" value="Unassembled WGS sequence"/>
</dbReference>
<evidence type="ECO:0000313" key="2">
    <source>
        <dbReference type="EMBL" id="SMD25241.1"/>
    </source>
</evidence>
<dbReference type="Pfam" id="PF11239">
    <property type="entry name" value="DUF3040"/>
    <property type="match status" value="1"/>
</dbReference>
<keyword evidence="1" id="KW-0812">Transmembrane</keyword>
<evidence type="ECO:0000256" key="1">
    <source>
        <dbReference type="SAM" id="Phobius"/>
    </source>
</evidence>
<evidence type="ECO:0008006" key="4">
    <source>
        <dbReference type="Google" id="ProtNLM"/>
    </source>
</evidence>
<accession>A0A1W2FTI1</accession>
<keyword evidence="1" id="KW-1133">Transmembrane helix</keyword>
<organism evidence="2 3">
    <name type="scientific">Lentzea albidocapillata</name>
    <dbReference type="NCBI Taxonomy" id="40571"/>
    <lineage>
        <taxon>Bacteria</taxon>
        <taxon>Bacillati</taxon>
        <taxon>Actinomycetota</taxon>
        <taxon>Actinomycetes</taxon>
        <taxon>Pseudonocardiales</taxon>
        <taxon>Pseudonocardiaceae</taxon>
        <taxon>Lentzea</taxon>
    </lineage>
</organism>
<protein>
    <recommendedName>
        <fullName evidence="4">DUF3040 domain-containing protein</fullName>
    </recommendedName>
</protein>
<dbReference type="OrthoDB" id="3628536at2"/>
<feature type="transmembrane region" description="Helical" evidence="1">
    <location>
        <begin position="42"/>
        <end position="60"/>
    </location>
</feature>
<reference evidence="3" key="1">
    <citation type="submission" date="2017-04" db="EMBL/GenBank/DDBJ databases">
        <authorList>
            <person name="Varghese N."/>
            <person name="Submissions S."/>
        </authorList>
    </citation>
    <scope>NUCLEOTIDE SEQUENCE [LARGE SCALE GENOMIC DNA]</scope>
    <source>
        <strain evidence="3">DSM 44073</strain>
    </source>
</reference>
<name>A0A1W2FTI1_9PSEU</name>
<dbReference type="STRING" id="40571.SAMN05660733_08078"/>
<dbReference type="InterPro" id="IPR021401">
    <property type="entry name" value="DUF3040"/>
</dbReference>
<dbReference type="RefSeq" id="WP_030481995.1">
    <property type="nucleotide sequence ID" value="NZ_FWYC01000025.1"/>
</dbReference>
<dbReference type="AlphaFoldDB" id="A0A1W2FTI1"/>
<gene>
    <name evidence="2" type="ORF">SAMN05660733_08078</name>
</gene>
<evidence type="ECO:0000313" key="3">
    <source>
        <dbReference type="Proteomes" id="UP000192840"/>
    </source>
</evidence>
<keyword evidence="3" id="KW-1185">Reference proteome</keyword>
<sequence length="86" mass="9423">MLSRHERQQLTAIERQFTASDPVLAQLLRSGPVPRKHRHRSLGVVAVYVLGVSLMMLGALAAVFSLIFMGALVLMVAACLHVTKSR</sequence>
<proteinExistence type="predicted"/>